<evidence type="ECO:0000259" key="1">
    <source>
        <dbReference type="Pfam" id="PF06439"/>
    </source>
</evidence>
<dbReference type="PROSITE" id="PS51257">
    <property type="entry name" value="PROKAR_LIPOPROTEIN"/>
    <property type="match status" value="1"/>
</dbReference>
<comment type="caution">
    <text evidence="2">The sequence shown here is derived from an EMBL/GenBank/DDBJ whole genome shotgun (WGS) entry which is preliminary data.</text>
</comment>
<evidence type="ECO:0000313" key="2">
    <source>
        <dbReference type="EMBL" id="KAA6319166.1"/>
    </source>
</evidence>
<sequence length="291" mass="32688">MKKLFYGFTCLVIAGAFVACIGGNKSKSAITADIITVSSAPEYVVVDKPSVDLSTFKVDKDGYIVLFDGKSLEGWRGYGKDAAPGKWTVEDGAIKLNGASGGESQDKEGGDLLFASKFKNFELEFEWKISKGGNSGVLYLAQEIQSKKSDSDELQWEHIYISAPEAQILDNENHPDAKLGKDNNRQSMSLYDMIPAKPQNAKPFGEWNKSKIMVYKGTVVHNQNDQNVVEYHLWTPEWTQLLQESKFNQKKWPLAFELLNNCGGPNREGYIAFQDHGDDVWYRNIRIKILE</sequence>
<reference evidence="2" key="1">
    <citation type="submission" date="2019-03" db="EMBL/GenBank/DDBJ databases">
        <title>Single cell metagenomics reveals metabolic interactions within the superorganism composed of flagellate Streblomastix strix and complex community of Bacteroidetes bacteria on its surface.</title>
        <authorList>
            <person name="Treitli S.C."/>
            <person name="Kolisko M."/>
            <person name="Husnik F."/>
            <person name="Keeling P."/>
            <person name="Hampl V."/>
        </authorList>
    </citation>
    <scope>NUCLEOTIDE SEQUENCE</scope>
    <source>
        <strain evidence="2">STM</strain>
    </source>
</reference>
<name>A0A5J4QAV9_9ZZZZ</name>
<dbReference type="Gene3D" id="2.60.120.560">
    <property type="entry name" value="Exo-inulinase, domain 1"/>
    <property type="match status" value="1"/>
</dbReference>
<dbReference type="EMBL" id="SNRY01003968">
    <property type="protein sequence ID" value="KAA6319166.1"/>
    <property type="molecule type" value="Genomic_DNA"/>
</dbReference>
<feature type="domain" description="3-keto-alpha-glucoside-1,2-lyase/3-keto-2-hydroxy-glucal hydratase" evidence="1">
    <location>
        <begin position="62"/>
        <end position="288"/>
    </location>
</feature>
<dbReference type="Pfam" id="PF06439">
    <property type="entry name" value="3keto-disac_hyd"/>
    <property type="match status" value="1"/>
</dbReference>
<dbReference type="InterPro" id="IPR010496">
    <property type="entry name" value="AL/BT2_dom"/>
</dbReference>
<gene>
    <name evidence="2" type="ORF">EZS27_030907</name>
</gene>
<proteinExistence type="predicted"/>
<dbReference type="AlphaFoldDB" id="A0A5J4QAV9"/>
<protein>
    <recommendedName>
        <fullName evidence="1">3-keto-alpha-glucoside-1,2-lyase/3-keto-2-hydroxy-glucal hydratase domain-containing protein</fullName>
    </recommendedName>
</protein>
<accession>A0A5J4QAV9</accession>
<dbReference type="GO" id="GO:0016787">
    <property type="term" value="F:hydrolase activity"/>
    <property type="evidence" value="ECO:0007669"/>
    <property type="project" value="InterPro"/>
</dbReference>
<organism evidence="2">
    <name type="scientific">termite gut metagenome</name>
    <dbReference type="NCBI Taxonomy" id="433724"/>
    <lineage>
        <taxon>unclassified sequences</taxon>
        <taxon>metagenomes</taxon>
        <taxon>organismal metagenomes</taxon>
    </lineage>
</organism>